<protein>
    <submittedName>
        <fullName evidence="2">Glycerophosphoryl diester phosphodiesterase</fullName>
    </submittedName>
</protein>
<name>A0A9W6W443_9ACTN</name>
<dbReference type="EMBL" id="BSTX01000002">
    <property type="protein sequence ID" value="GLZ78862.1"/>
    <property type="molecule type" value="Genomic_DNA"/>
</dbReference>
<dbReference type="Gene3D" id="3.20.20.190">
    <property type="entry name" value="Phosphatidylinositol (PI) phosphodiesterase"/>
    <property type="match status" value="1"/>
</dbReference>
<dbReference type="InterPro" id="IPR017946">
    <property type="entry name" value="PLC-like_Pdiesterase_TIM-brl"/>
</dbReference>
<organism evidence="2 3">
    <name type="scientific">Actinorhabdospora filicis</name>
    <dbReference type="NCBI Taxonomy" id="1785913"/>
    <lineage>
        <taxon>Bacteria</taxon>
        <taxon>Bacillati</taxon>
        <taxon>Actinomycetota</taxon>
        <taxon>Actinomycetes</taxon>
        <taxon>Micromonosporales</taxon>
        <taxon>Micromonosporaceae</taxon>
        <taxon>Actinorhabdospora</taxon>
    </lineage>
</organism>
<dbReference type="PROSITE" id="PS50007">
    <property type="entry name" value="PIPLC_X_DOMAIN"/>
    <property type="match status" value="1"/>
</dbReference>
<dbReference type="Proteomes" id="UP001165079">
    <property type="component" value="Unassembled WGS sequence"/>
</dbReference>
<proteinExistence type="predicted"/>
<dbReference type="GO" id="GO:0008081">
    <property type="term" value="F:phosphoric diester hydrolase activity"/>
    <property type="evidence" value="ECO:0007669"/>
    <property type="project" value="InterPro"/>
</dbReference>
<feature type="domain" description="GP-PDE" evidence="1">
    <location>
        <begin position="16"/>
        <end position="251"/>
    </location>
</feature>
<accession>A0A9W6W443</accession>
<gene>
    <name evidence="2" type="ORF">Afil01_36690</name>
</gene>
<dbReference type="PANTHER" id="PTHR43805:SF1">
    <property type="entry name" value="GP-PDE DOMAIN-CONTAINING PROTEIN"/>
    <property type="match status" value="1"/>
</dbReference>
<dbReference type="PROSITE" id="PS51704">
    <property type="entry name" value="GP_PDE"/>
    <property type="match status" value="1"/>
</dbReference>
<dbReference type="SUPFAM" id="SSF51695">
    <property type="entry name" value="PLC-like phosphodiesterases"/>
    <property type="match status" value="1"/>
</dbReference>
<keyword evidence="3" id="KW-1185">Reference proteome</keyword>
<dbReference type="GO" id="GO:0006629">
    <property type="term" value="P:lipid metabolic process"/>
    <property type="evidence" value="ECO:0007669"/>
    <property type="project" value="InterPro"/>
</dbReference>
<dbReference type="PANTHER" id="PTHR43805">
    <property type="entry name" value="GLYCEROPHOSPHORYL DIESTER PHOSPHODIESTERASE"/>
    <property type="match status" value="1"/>
</dbReference>
<comment type="caution">
    <text evidence="2">The sequence shown here is derived from an EMBL/GenBank/DDBJ whole genome shotgun (WGS) entry which is preliminary data.</text>
</comment>
<evidence type="ECO:0000313" key="3">
    <source>
        <dbReference type="Proteomes" id="UP001165079"/>
    </source>
</evidence>
<sequence length="268" mass="28986">MPHRPRPHPYLDAPHPIAFAHRGGGAQGDENSSAALARAAEAGYRYIETDVHVSTDGVPVLFHDPTLKRLTGDPRRVEDLAWPDLAAIRLSGEPLIPRLDDVLGAWPHIRFNIDIKTDTAVESTLAALNATNSLDRVCIGAFSDARLARVRKAAGPRLATSMGPKEVARFKLASLMPRSRRGGVAGAVALQVPVRSGPIRVVDRRFVAHAHDLGLDVHVWTVDDAPTINALLDLGVDGVMTDRLDVLKEVYTARGLWPDPTPMDGMPA</sequence>
<evidence type="ECO:0000259" key="1">
    <source>
        <dbReference type="PROSITE" id="PS51704"/>
    </source>
</evidence>
<dbReference type="Pfam" id="PF03009">
    <property type="entry name" value="GDPD"/>
    <property type="match status" value="1"/>
</dbReference>
<evidence type="ECO:0000313" key="2">
    <source>
        <dbReference type="EMBL" id="GLZ78862.1"/>
    </source>
</evidence>
<reference evidence="2" key="1">
    <citation type="submission" date="2023-03" db="EMBL/GenBank/DDBJ databases">
        <title>Actinorhabdospora filicis NBRC 111898.</title>
        <authorList>
            <person name="Ichikawa N."/>
            <person name="Sato H."/>
            <person name="Tonouchi N."/>
        </authorList>
    </citation>
    <scope>NUCLEOTIDE SEQUENCE</scope>
    <source>
        <strain evidence="2">NBRC 111898</strain>
    </source>
</reference>
<dbReference type="InterPro" id="IPR030395">
    <property type="entry name" value="GP_PDE_dom"/>
</dbReference>
<dbReference type="AlphaFoldDB" id="A0A9W6W443"/>
<dbReference type="RefSeq" id="WP_285663999.1">
    <property type="nucleotide sequence ID" value="NZ_BSTX01000002.1"/>
</dbReference>